<dbReference type="Proteomes" id="UP000193685">
    <property type="component" value="Unassembled WGS sequence"/>
</dbReference>
<sequence length="218" mass="24733">MRVASLVCGDEFTEREFRYLDQRFGVPRLPPELCRAHGPRPYAKDEQVHDYLASQFGTKFAVPPVTTKAERDLCRSALDEWQRSSGRQNTLPSAEGYMQTTRTVNEKADRQIIHYKHIDRVRRFFENDEKKRTNDTLTNLPPSSAMRRMAAGHWARSSIEVPFTSSGDPVVRNLGPPRPPEQPVKLMNIAASTQATRPAASCALTLFIGKERHSSDVH</sequence>
<proteinExistence type="predicted"/>
<dbReference type="EMBL" id="MCFI01000018">
    <property type="protein sequence ID" value="ORY78223.1"/>
    <property type="molecule type" value="Genomic_DNA"/>
</dbReference>
<keyword evidence="2" id="KW-1185">Reference proteome</keyword>
<evidence type="ECO:0000313" key="2">
    <source>
        <dbReference type="Proteomes" id="UP000193685"/>
    </source>
</evidence>
<accession>A0A1Y2F301</accession>
<dbReference type="GeneID" id="63788113"/>
<gene>
    <name evidence="1" type="ORF">BCR37DRAFT_394720</name>
</gene>
<dbReference type="AlphaFoldDB" id="A0A1Y2F301"/>
<dbReference type="RefSeq" id="XP_040723334.1">
    <property type="nucleotide sequence ID" value="XM_040871514.1"/>
</dbReference>
<comment type="caution">
    <text evidence="1">The sequence shown here is derived from an EMBL/GenBank/DDBJ whole genome shotgun (WGS) entry which is preliminary data.</text>
</comment>
<protein>
    <submittedName>
        <fullName evidence="1">Uncharacterized protein</fullName>
    </submittedName>
</protein>
<evidence type="ECO:0000313" key="1">
    <source>
        <dbReference type="EMBL" id="ORY78223.1"/>
    </source>
</evidence>
<name>A0A1Y2F301_PROLT</name>
<reference evidence="1 2" key="1">
    <citation type="submission" date="2016-07" db="EMBL/GenBank/DDBJ databases">
        <title>Pervasive Adenine N6-methylation of Active Genes in Fungi.</title>
        <authorList>
            <consortium name="DOE Joint Genome Institute"/>
            <person name="Mondo S.J."/>
            <person name="Dannebaum R.O."/>
            <person name="Kuo R.C."/>
            <person name="Labutti K."/>
            <person name="Haridas S."/>
            <person name="Kuo A."/>
            <person name="Salamov A."/>
            <person name="Ahrendt S.R."/>
            <person name="Lipzen A."/>
            <person name="Sullivan W."/>
            <person name="Andreopoulos W.B."/>
            <person name="Clum A."/>
            <person name="Lindquist E."/>
            <person name="Daum C."/>
            <person name="Ramamoorthy G.K."/>
            <person name="Gryganskyi A."/>
            <person name="Culley D."/>
            <person name="Magnuson J.K."/>
            <person name="James T.Y."/>
            <person name="O'Malley M.A."/>
            <person name="Stajich J.E."/>
            <person name="Spatafora J.W."/>
            <person name="Visel A."/>
            <person name="Grigoriev I.V."/>
        </authorList>
    </citation>
    <scope>NUCLEOTIDE SEQUENCE [LARGE SCALE GENOMIC DNA]</scope>
    <source>
        <strain evidence="1 2">12-1054</strain>
    </source>
</reference>
<organism evidence="1 2">
    <name type="scientific">Protomyces lactucae-debilis</name>
    <dbReference type="NCBI Taxonomy" id="2754530"/>
    <lineage>
        <taxon>Eukaryota</taxon>
        <taxon>Fungi</taxon>
        <taxon>Dikarya</taxon>
        <taxon>Ascomycota</taxon>
        <taxon>Taphrinomycotina</taxon>
        <taxon>Taphrinomycetes</taxon>
        <taxon>Taphrinales</taxon>
        <taxon>Protomycetaceae</taxon>
        <taxon>Protomyces</taxon>
    </lineage>
</organism>